<evidence type="ECO:0000256" key="1">
    <source>
        <dbReference type="SAM" id="Phobius"/>
    </source>
</evidence>
<keyword evidence="1" id="KW-0812">Transmembrane</keyword>
<evidence type="ECO:0000313" key="3">
    <source>
        <dbReference type="Proteomes" id="UP001596292"/>
    </source>
</evidence>
<accession>A0ABW2BCN8</accession>
<feature type="transmembrane region" description="Helical" evidence="1">
    <location>
        <begin position="16"/>
        <end position="38"/>
    </location>
</feature>
<keyword evidence="3" id="KW-1185">Reference proteome</keyword>
<organism evidence="2 3">
    <name type="scientific">Methylobacterium komagatae</name>
    <dbReference type="NCBI Taxonomy" id="374425"/>
    <lineage>
        <taxon>Bacteria</taxon>
        <taxon>Pseudomonadati</taxon>
        <taxon>Pseudomonadota</taxon>
        <taxon>Alphaproteobacteria</taxon>
        <taxon>Hyphomicrobiales</taxon>
        <taxon>Methylobacteriaceae</taxon>
        <taxon>Methylobacterium</taxon>
    </lineage>
</organism>
<name>A0ABW2BCN8_9HYPH</name>
<gene>
    <name evidence="2" type="ORF">ACFQE0_00065</name>
</gene>
<reference evidence="3" key="1">
    <citation type="journal article" date="2019" name="Int. J. Syst. Evol. Microbiol.">
        <title>The Global Catalogue of Microorganisms (GCM) 10K type strain sequencing project: providing services to taxonomists for standard genome sequencing and annotation.</title>
        <authorList>
            <consortium name="The Broad Institute Genomics Platform"/>
            <consortium name="The Broad Institute Genome Sequencing Center for Infectious Disease"/>
            <person name="Wu L."/>
            <person name="Ma J."/>
        </authorList>
    </citation>
    <scope>NUCLEOTIDE SEQUENCE [LARGE SCALE GENOMIC DNA]</scope>
    <source>
        <strain evidence="3">CCUG 48316</strain>
    </source>
</reference>
<protein>
    <submittedName>
        <fullName evidence="2">Uncharacterized protein</fullName>
    </submittedName>
</protein>
<dbReference type="EMBL" id="JBHSWN010000001">
    <property type="protein sequence ID" value="MFC6788167.1"/>
    <property type="molecule type" value="Genomic_DNA"/>
</dbReference>
<dbReference type="RefSeq" id="WP_378965897.1">
    <property type="nucleotide sequence ID" value="NZ_JBHSWN010000001.1"/>
</dbReference>
<evidence type="ECO:0000313" key="2">
    <source>
        <dbReference type="EMBL" id="MFC6788167.1"/>
    </source>
</evidence>
<dbReference type="Proteomes" id="UP001596292">
    <property type="component" value="Unassembled WGS sequence"/>
</dbReference>
<keyword evidence="1" id="KW-1133">Transmembrane helix</keyword>
<sequence>MLAYSQTFVQRHREEVAVLVSSAAFLTAAFSLVWLLTLRI</sequence>
<proteinExistence type="predicted"/>
<keyword evidence="1" id="KW-0472">Membrane</keyword>
<comment type="caution">
    <text evidence="2">The sequence shown here is derived from an EMBL/GenBank/DDBJ whole genome shotgun (WGS) entry which is preliminary data.</text>
</comment>